<dbReference type="SUPFAM" id="SSF52096">
    <property type="entry name" value="ClpP/crotonase"/>
    <property type="match status" value="1"/>
</dbReference>
<dbReference type="Pfam" id="PF00378">
    <property type="entry name" value="ECH_1"/>
    <property type="match status" value="1"/>
</dbReference>
<protein>
    <submittedName>
        <fullName evidence="2">Short chain enoyl-CoA hydratase</fullName>
    </submittedName>
</protein>
<evidence type="ECO:0000313" key="2">
    <source>
        <dbReference type="EMBL" id="REF71990.1"/>
    </source>
</evidence>
<dbReference type="Gene3D" id="3.90.226.10">
    <property type="entry name" value="2-enoyl-CoA Hydratase, Chain A, domain 1"/>
    <property type="match status" value="1"/>
</dbReference>
<sequence>MAPPVLSVGRAGAVGVLELARPDKFNAITHEVFRLMAEALDAFEAEGSGIRAVLVCAQGRHFCTGGDLAEAQSMEGDPAALARYLEDMNRGLCRLEASLLPVVVACQGLALAGGLELALCCDVVFAAGDARFGDQHAQYGLVPAWGATQRLPRLVGMKRALDLMYSGRWIDAATAEGWGVVNHVVAAEGLRQAALDYCADLAGKSRPGLRAMKELARASESLPLEQGLRSEQARVVAVMQGPDPQEGIAAFLEKRAPRFSG</sequence>
<accession>A0A3D9XNH9</accession>
<dbReference type="AlphaFoldDB" id="A0A3D9XNH9"/>
<evidence type="ECO:0000256" key="1">
    <source>
        <dbReference type="ARBA" id="ARBA00005254"/>
    </source>
</evidence>
<evidence type="ECO:0000313" key="3">
    <source>
        <dbReference type="Proteomes" id="UP000256941"/>
    </source>
</evidence>
<dbReference type="InterPro" id="IPR029045">
    <property type="entry name" value="ClpP/crotonase-like_dom_sf"/>
</dbReference>
<dbReference type="RefSeq" id="WP_116220633.1">
    <property type="nucleotide sequence ID" value="NZ_CP038196.1"/>
</dbReference>
<dbReference type="PANTHER" id="PTHR43802:SF1">
    <property type="entry name" value="IP11341P-RELATED"/>
    <property type="match status" value="1"/>
</dbReference>
<comment type="similarity">
    <text evidence="1">Belongs to the enoyl-CoA hydratase/isomerase family.</text>
</comment>
<gene>
    <name evidence="2" type="ORF">BDD41_0454</name>
</gene>
<reference evidence="2 3" key="1">
    <citation type="submission" date="2018-08" db="EMBL/GenBank/DDBJ databases">
        <title>Genomic Encyclopedia of Archaeal and Bacterial Type Strains, Phase II (KMG-II): from individual species to whole genera.</title>
        <authorList>
            <person name="Goeker M."/>
        </authorList>
    </citation>
    <scope>NUCLEOTIDE SEQUENCE [LARGE SCALE GENOMIC DNA]</scope>
    <source>
        <strain evidence="2 3">DSM 17099</strain>
    </source>
</reference>
<comment type="caution">
    <text evidence="2">The sequence shown here is derived from an EMBL/GenBank/DDBJ whole genome shotgun (WGS) entry which is preliminary data.</text>
</comment>
<dbReference type="GO" id="GO:0003824">
    <property type="term" value="F:catalytic activity"/>
    <property type="evidence" value="ECO:0007669"/>
    <property type="project" value="UniProtKB-ARBA"/>
</dbReference>
<dbReference type="PANTHER" id="PTHR43802">
    <property type="entry name" value="ENOYL-COA HYDRATASE"/>
    <property type="match status" value="1"/>
</dbReference>
<dbReference type="CDD" id="cd06558">
    <property type="entry name" value="crotonase-like"/>
    <property type="match status" value="1"/>
</dbReference>
<organism evidence="2 3">
    <name type="scientific">Paracoccus versutus</name>
    <name type="common">Thiobacillus versutus</name>
    <dbReference type="NCBI Taxonomy" id="34007"/>
    <lineage>
        <taxon>Bacteria</taxon>
        <taxon>Pseudomonadati</taxon>
        <taxon>Pseudomonadota</taxon>
        <taxon>Alphaproteobacteria</taxon>
        <taxon>Rhodobacterales</taxon>
        <taxon>Paracoccaceae</taxon>
        <taxon>Paracoccus</taxon>
    </lineage>
</organism>
<dbReference type="InterPro" id="IPR001753">
    <property type="entry name" value="Enoyl-CoA_hydra/iso"/>
</dbReference>
<name>A0A3D9XNH9_PARVE</name>
<proteinExistence type="inferred from homology"/>
<dbReference type="EMBL" id="QTUJ01000001">
    <property type="protein sequence ID" value="REF71990.1"/>
    <property type="molecule type" value="Genomic_DNA"/>
</dbReference>
<dbReference type="Proteomes" id="UP000256941">
    <property type="component" value="Unassembled WGS sequence"/>
</dbReference>